<keyword evidence="9" id="KW-1185">Reference proteome</keyword>
<dbReference type="PANTHER" id="PTHR22595">
    <property type="entry name" value="CHITINASE-RELATED"/>
    <property type="match status" value="1"/>
</dbReference>
<dbReference type="InterPro" id="IPR000726">
    <property type="entry name" value="Glyco_hydro_19_cat"/>
</dbReference>
<dbReference type="EMBL" id="CAMGYJ010000007">
    <property type="protein sequence ID" value="CAI0453112.1"/>
    <property type="molecule type" value="Genomic_DNA"/>
</dbReference>
<dbReference type="GO" id="GO:0016998">
    <property type="term" value="P:cell wall macromolecule catabolic process"/>
    <property type="evidence" value="ECO:0007669"/>
    <property type="project" value="InterPro"/>
</dbReference>
<dbReference type="GO" id="GO:0004568">
    <property type="term" value="F:chitinase activity"/>
    <property type="evidence" value="ECO:0007669"/>
    <property type="project" value="InterPro"/>
</dbReference>
<name>A0AAV0N3I6_9ROSI</name>
<dbReference type="Proteomes" id="UP001154282">
    <property type="component" value="Unassembled WGS sequence"/>
</dbReference>
<protein>
    <recommendedName>
        <fullName evidence="7">Glycoside hydrolase family 19 catalytic domain-containing protein</fullName>
    </recommendedName>
</protein>
<evidence type="ECO:0000256" key="2">
    <source>
        <dbReference type="ARBA" id="ARBA00022669"/>
    </source>
</evidence>
<evidence type="ECO:0000256" key="5">
    <source>
        <dbReference type="PIRSR" id="PIRSR001060-2"/>
    </source>
</evidence>
<feature type="signal peptide" evidence="6">
    <location>
        <begin position="1"/>
        <end position="28"/>
    </location>
</feature>
<reference evidence="8" key="1">
    <citation type="submission" date="2022-08" db="EMBL/GenBank/DDBJ databases">
        <authorList>
            <person name="Gutierrez-Valencia J."/>
        </authorList>
    </citation>
    <scope>NUCLEOTIDE SEQUENCE</scope>
</reference>
<gene>
    <name evidence="8" type="ORF">LITE_LOCUS31470</name>
</gene>
<accession>A0AAV0N3I6</accession>
<dbReference type="PIRSF" id="PIRSF001060">
    <property type="entry name" value="Endochitinase"/>
    <property type="match status" value="1"/>
</dbReference>
<dbReference type="GO" id="GO:0005975">
    <property type="term" value="P:carbohydrate metabolic process"/>
    <property type="evidence" value="ECO:0007669"/>
    <property type="project" value="InterPro"/>
</dbReference>
<feature type="domain" description="Glycoside hydrolase family 19 catalytic" evidence="7">
    <location>
        <begin position="72"/>
        <end position="298"/>
    </location>
</feature>
<feature type="disulfide bond" evidence="5">
    <location>
        <begin position="161"/>
        <end position="171"/>
    </location>
</feature>
<evidence type="ECO:0000256" key="4">
    <source>
        <dbReference type="ARBA" id="ARBA00023157"/>
    </source>
</evidence>
<dbReference type="CDD" id="cd00325">
    <property type="entry name" value="chitinase_GH19"/>
    <property type="match status" value="1"/>
</dbReference>
<dbReference type="AlphaFoldDB" id="A0AAV0N3I6"/>
<feature type="chain" id="PRO_5043998586" description="Glycoside hydrolase family 19 catalytic domain-containing protein" evidence="6">
    <location>
        <begin position="29"/>
        <end position="325"/>
    </location>
</feature>
<comment type="caution">
    <text evidence="8">The sequence shown here is derived from an EMBL/GenBank/DDBJ whole genome shotgun (WGS) entry which is preliminary data.</text>
</comment>
<dbReference type="InterPro" id="IPR023346">
    <property type="entry name" value="Lysozyme-like_dom_sf"/>
</dbReference>
<keyword evidence="2" id="KW-0147">Chitin-binding</keyword>
<evidence type="ECO:0000313" key="8">
    <source>
        <dbReference type="EMBL" id="CAI0453112.1"/>
    </source>
</evidence>
<dbReference type="PANTHER" id="PTHR22595:SF176">
    <property type="entry name" value="CHITINASE-LIKE PROTEIN 2"/>
    <property type="match status" value="1"/>
</dbReference>
<dbReference type="GO" id="GO:0006032">
    <property type="term" value="P:chitin catabolic process"/>
    <property type="evidence" value="ECO:0007669"/>
    <property type="project" value="InterPro"/>
</dbReference>
<feature type="disulfide bond" evidence="5">
    <location>
        <begin position="271"/>
        <end position="308"/>
    </location>
</feature>
<sequence length="325" mass="35900">MAATNRSVAAFLLLLMLGVVSLAAVVRGDDSEPAVVVKKVKGKKYCTKGWECKVPSVYCCNETISDFFQTYQFENLFSKRNSPVAHAVGFWEYRNFILASSLFQPLGFCTTGGKLMQMKELAAFLAHVGSKTTCGYGVATGGPLAWGLCYNKEMSPQQSYCDDYFKYTYPCTPGADYYGRGAIPIYWNYNYGKVGKGIKADLLNHPEYIEQNATLAFQAAIWMWMTPAKKSQPSAHEVFVGDWKPTKNDTLSKRIPGFGTTMNILYGDNVCGQGDIDPMNNVISHYLYYLDLMGVGREEAGPHEFLSCGEQGVFNPSAANPSQSS</sequence>
<dbReference type="Gene3D" id="1.10.530.10">
    <property type="match status" value="1"/>
</dbReference>
<evidence type="ECO:0000256" key="1">
    <source>
        <dbReference type="ARBA" id="ARBA00009373"/>
    </source>
</evidence>
<dbReference type="SUPFAM" id="SSF53955">
    <property type="entry name" value="Lysozyme-like"/>
    <property type="match status" value="1"/>
</dbReference>
<keyword evidence="4 5" id="KW-1015">Disulfide bond</keyword>
<dbReference type="Gene3D" id="3.30.20.10">
    <property type="entry name" value="Endochitinase, domain 2"/>
    <property type="match status" value="1"/>
</dbReference>
<dbReference type="Pfam" id="PF00182">
    <property type="entry name" value="Glyco_hydro_19"/>
    <property type="match status" value="1"/>
</dbReference>
<dbReference type="GO" id="GO:0006952">
    <property type="term" value="P:defense response"/>
    <property type="evidence" value="ECO:0007669"/>
    <property type="project" value="UniProtKB-KW"/>
</dbReference>
<comment type="similarity">
    <text evidence="1">Belongs to the glycosyl hydrolase 19 family. Chitinase class I subfamily.</text>
</comment>
<evidence type="ECO:0000259" key="7">
    <source>
        <dbReference type="Pfam" id="PF00182"/>
    </source>
</evidence>
<keyword evidence="6" id="KW-0732">Signal</keyword>
<dbReference type="FunFam" id="3.30.20.10:FF:000001">
    <property type="entry name" value="Endochitinase (Chitinase)"/>
    <property type="match status" value="1"/>
</dbReference>
<keyword evidence="3" id="KW-0611">Plant defense</keyword>
<evidence type="ECO:0000313" key="9">
    <source>
        <dbReference type="Proteomes" id="UP001154282"/>
    </source>
</evidence>
<evidence type="ECO:0000256" key="3">
    <source>
        <dbReference type="ARBA" id="ARBA00022821"/>
    </source>
</evidence>
<evidence type="ECO:0000256" key="6">
    <source>
        <dbReference type="SAM" id="SignalP"/>
    </source>
</evidence>
<organism evidence="8 9">
    <name type="scientific">Linum tenue</name>
    <dbReference type="NCBI Taxonomy" id="586396"/>
    <lineage>
        <taxon>Eukaryota</taxon>
        <taxon>Viridiplantae</taxon>
        <taxon>Streptophyta</taxon>
        <taxon>Embryophyta</taxon>
        <taxon>Tracheophyta</taxon>
        <taxon>Spermatophyta</taxon>
        <taxon>Magnoliopsida</taxon>
        <taxon>eudicotyledons</taxon>
        <taxon>Gunneridae</taxon>
        <taxon>Pentapetalae</taxon>
        <taxon>rosids</taxon>
        <taxon>fabids</taxon>
        <taxon>Malpighiales</taxon>
        <taxon>Linaceae</taxon>
        <taxon>Linum</taxon>
    </lineage>
</organism>
<proteinExistence type="inferred from homology"/>
<dbReference type="GO" id="GO:0008061">
    <property type="term" value="F:chitin binding"/>
    <property type="evidence" value="ECO:0007669"/>
    <property type="project" value="UniProtKB-KW"/>
</dbReference>
<dbReference type="InterPro" id="IPR016283">
    <property type="entry name" value="Glyco_hydro_19"/>
</dbReference>